<gene>
    <name evidence="2" type="ordered locus">Plabr_0592</name>
</gene>
<feature type="domain" description="HEPN" evidence="1">
    <location>
        <begin position="10"/>
        <end position="135"/>
    </location>
</feature>
<dbReference type="KEGG" id="pbs:Plabr_0592"/>
<dbReference type="HOGENOM" id="CLU_147459_0_0_0"/>
<dbReference type="SUPFAM" id="SSF81593">
    <property type="entry name" value="Nucleotidyltransferase substrate binding subunit/domain"/>
    <property type="match status" value="1"/>
</dbReference>
<evidence type="ECO:0000259" key="1">
    <source>
        <dbReference type="Pfam" id="PF05168"/>
    </source>
</evidence>
<dbReference type="Proteomes" id="UP000006860">
    <property type="component" value="Chromosome"/>
</dbReference>
<dbReference type="EMBL" id="CP002546">
    <property type="protein sequence ID" value="ADY58219.1"/>
    <property type="molecule type" value="Genomic_DNA"/>
</dbReference>
<dbReference type="STRING" id="756272.Plabr_0592"/>
<protein>
    <submittedName>
        <fullName evidence="2">HEPN domain protein</fullName>
    </submittedName>
</protein>
<evidence type="ECO:0000313" key="2">
    <source>
        <dbReference type="EMBL" id="ADY58219.1"/>
    </source>
</evidence>
<dbReference type="OrthoDB" id="1493607at2"/>
<reference evidence="3" key="1">
    <citation type="submission" date="2011-02" db="EMBL/GenBank/DDBJ databases">
        <title>The complete genome of Planctomyces brasiliensis DSM 5305.</title>
        <authorList>
            <person name="Lucas S."/>
            <person name="Copeland A."/>
            <person name="Lapidus A."/>
            <person name="Bruce D."/>
            <person name="Goodwin L."/>
            <person name="Pitluck S."/>
            <person name="Kyrpides N."/>
            <person name="Mavromatis K."/>
            <person name="Pagani I."/>
            <person name="Ivanova N."/>
            <person name="Ovchinnikova G."/>
            <person name="Lu M."/>
            <person name="Detter J.C."/>
            <person name="Han C."/>
            <person name="Land M."/>
            <person name="Hauser L."/>
            <person name="Markowitz V."/>
            <person name="Cheng J.-F."/>
            <person name="Hugenholtz P."/>
            <person name="Woyke T."/>
            <person name="Wu D."/>
            <person name="Tindall B."/>
            <person name="Pomrenke H.G."/>
            <person name="Brambilla E."/>
            <person name="Klenk H.-P."/>
            <person name="Eisen J.A."/>
        </authorList>
    </citation>
    <scope>NUCLEOTIDE SEQUENCE [LARGE SCALE GENOMIC DNA]</scope>
    <source>
        <strain evidence="3">ATCC 49424 / DSM 5305 / JCM 21570 / NBRC 103401 / IFAM 1448</strain>
    </source>
</reference>
<dbReference type="InterPro" id="IPR007842">
    <property type="entry name" value="HEPN_dom"/>
</dbReference>
<dbReference type="Pfam" id="PF05168">
    <property type="entry name" value="HEPN"/>
    <property type="match status" value="1"/>
</dbReference>
<dbReference type="Gene3D" id="1.20.120.330">
    <property type="entry name" value="Nucleotidyltransferases domain 2"/>
    <property type="match status" value="1"/>
</dbReference>
<accession>F0SF64</accession>
<dbReference type="RefSeq" id="WP_013626962.1">
    <property type="nucleotide sequence ID" value="NC_015174.1"/>
</dbReference>
<dbReference type="AlphaFoldDB" id="F0SF64"/>
<organism evidence="2 3">
    <name type="scientific">Rubinisphaera brasiliensis (strain ATCC 49424 / DSM 5305 / JCM 21570 / IAM 15109 / NBRC 103401 / IFAM 1448)</name>
    <name type="common">Planctomyces brasiliensis</name>
    <dbReference type="NCBI Taxonomy" id="756272"/>
    <lineage>
        <taxon>Bacteria</taxon>
        <taxon>Pseudomonadati</taxon>
        <taxon>Planctomycetota</taxon>
        <taxon>Planctomycetia</taxon>
        <taxon>Planctomycetales</taxon>
        <taxon>Planctomycetaceae</taxon>
        <taxon>Rubinisphaera</taxon>
    </lineage>
</organism>
<evidence type="ECO:0000313" key="3">
    <source>
        <dbReference type="Proteomes" id="UP000006860"/>
    </source>
</evidence>
<proteinExistence type="predicted"/>
<keyword evidence="3" id="KW-1185">Reference proteome</keyword>
<dbReference type="eggNOG" id="ENOG5032XEJ">
    <property type="taxonomic scope" value="Bacteria"/>
</dbReference>
<sequence>MAIPSSSDARLFYRCALQRYEEAQILRKACKTTGAVYLAGYGIECILKALIVMAVPEANRSAMIKQFRGSRAHEFEWLRSAYLTNGGARFPRDITRHFTLVNDWSTDLRYTPRTVRDEEADAFLASAIAIINWADRRL</sequence>
<name>F0SF64_RUBBR</name>